<evidence type="ECO:0000256" key="11">
    <source>
        <dbReference type="SAM" id="Phobius"/>
    </source>
</evidence>
<keyword evidence="5 9" id="KW-0653">Protein transport</keyword>
<feature type="region of interest" description="Disordered" evidence="10">
    <location>
        <begin position="73"/>
        <end position="178"/>
    </location>
</feature>
<dbReference type="EMBL" id="FRCK01000001">
    <property type="protein sequence ID" value="SHL78415.1"/>
    <property type="molecule type" value="Genomic_DNA"/>
</dbReference>
<comment type="subunit">
    <text evidence="9">The Tat system comprises two distinct complexes: a TatABC complex, containing multiple copies of TatA, TatB and TatC subunits, and a separate TatA complex, containing only TatA subunits. Substrates initially bind to the TatABC complex, which probably triggers association of the separate TatA complex to form the active translocon.</text>
</comment>
<dbReference type="Gene3D" id="1.20.5.3310">
    <property type="match status" value="1"/>
</dbReference>
<dbReference type="Proteomes" id="UP000184444">
    <property type="component" value="Unassembled WGS sequence"/>
</dbReference>
<dbReference type="Pfam" id="PF02416">
    <property type="entry name" value="TatA_B_E"/>
    <property type="match status" value="1"/>
</dbReference>
<evidence type="ECO:0000256" key="4">
    <source>
        <dbReference type="ARBA" id="ARBA00022692"/>
    </source>
</evidence>
<dbReference type="OrthoDB" id="7206969at2"/>
<evidence type="ECO:0000256" key="8">
    <source>
        <dbReference type="ARBA" id="ARBA00023136"/>
    </source>
</evidence>
<keyword evidence="3 9" id="KW-1003">Cell membrane</keyword>
<keyword evidence="2 9" id="KW-0813">Transport</keyword>
<proteinExistence type="inferred from homology"/>
<evidence type="ECO:0000313" key="12">
    <source>
        <dbReference type="EMBL" id="SHL78415.1"/>
    </source>
</evidence>
<gene>
    <name evidence="9" type="primary">tatB</name>
    <name evidence="12" type="ORF">SAMN05444389_101336</name>
</gene>
<evidence type="ECO:0000313" key="13">
    <source>
        <dbReference type="Proteomes" id="UP000184444"/>
    </source>
</evidence>
<evidence type="ECO:0000256" key="10">
    <source>
        <dbReference type="SAM" id="MobiDB-lite"/>
    </source>
</evidence>
<dbReference type="GO" id="GO:0008320">
    <property type="term" value="F:protein transmembrane transporter activity"/>
    <property type="evidence" value="ECO:0007669"/>
    <property type="project" value="UniProtKB-UniRule"/>
</dbReference>
<evidence type="ECO:0000256" key="3">
    <source>
        <dbReference type="ARBA" id="ARBA00022475"/>
    </source>
</evidence>
<accession>A0A1M7DG31</accession>
<keyword evidence="8 9" id="KW-0472">Membrane</keyword>
<evidence type="ECO:0000256" key="6">
    <source>
        <dbReference type="ARBA" id="ARBA00022989"/>
    </source>
</evidence>
<reference evidence="13" key="1">
    <citation type="submission" date="2016-11" db="EMBL/GenBank/DDBJ databases">
        <authorList>
            <person name="Varghese N."/>
            <person name="Submissions S."/>
        </authorList>
    </citation>
    <scope>NUCLEOTIDE SEQUENCE [LARGE SCALE GENOMIC DNA]</scope>
    <source>
        <strain evidence="13">DSM 6637</strain>
    </source>
</reference>
<dbReference type="InterPro" id="IPR003369">
    <property type="entry name" value="TatA/B/E"/>
</dbReference>
<organism evidence="12 13">
    <name type="scientific">Paracoccus solventivorans</name>
    <dbReference type="NCBI Taxonomy" id="53463"/>
    <lineage>
        <taxon>Bacteria</taxon>
        <taxon>Pseudomonadati</taxon>
        <taxon>Pseudomonadota</taxon>
        <taxon>Alphaproteobacteria</taxon>
        <taxon>Rhodobacterales</taxon>
        <taxon>Paracoccaceae</taxon>
        <taxon>Paracoccus</taxon>
    </lineage>
</organism>
<dbReference type="STRING" id="53463.SAMN05444389_101336"/>
<evidence type="ECO:0000256" key="2">
    <source>
        <dbReference type="ARBA" id="ARBA00022448"/>
    </source>
</evidence>
<keyword evidence="4 9" id="KW-0812">Transmembrane</keyword>
<name>A0A1M7DG31_9RHOB</name>
<dbReference type="RefSeq" id="WP_073060941.1">
    <property type="nucleotide sequence ID" value="NZ_FRCK01000001.1"/>
</dbReference>
<dbReference type="PRINTS" id="PR01506">
    <property type="entry name" value="TATBPROTEIN"/>
</dbReference>
<dbReference type="GO" id="GO:0043953">
    <property type="term" value="P:protein transport by the Tat complex"/>
    <property type="evidence" value="ECO:0007669"/>
    <property type="project" value="UniProtKB-UniRule"/>
</dbReference>
<evidence type="ECO:0000256" key="1">
    <source>
        <dbReference type="ARBA" id="ARBA00004167"/>
    </source>
</evidence>
<keyword evidence="7 9" id="KW-0811">Translocation</keyword>
<keyword evidence="13" id="KW-1185">Reference proteome</keyword>
<comment type="similarity">
    <text evidence="9">Belongs to the TatB family.</text>
</comment>
<feature type="compositionally biased region" description="Low complexity" evidence="10">
    <location>
        <begin position="118"/>
        <end position="148"/>
    </location>
</feature>
<dbReference type="InterPro" id="IPR018448">
    <property type="entry name" value="TatB"/>
</dbReference>
<dbReference type="PANTHER" id="PTHR33162:SF1">
    <property type="entry name" value="SEC-INDEPENDENT PROTEIN TRANSLOCASE PROTEIN TATA, CHLOROPLASTIC"/>
    <property type="match status" value="1"/>
</dbReference>
<dbReference type="PANTHER" id="PTHR33162">
    <property type="entry name" value="SEC-INDEPENDENT PROTEIN TRANSLOCASE PROTEIN TATA, CHLOROPLASTIC"/>
    <property type="match status" value="1"/>
</dbReference>
<protein>
    <recommendedName>
        <fullName evidence="9">Sec-independent protein translocase protein TatB</fullName>
    </recommendedName>
</protein>
<dbReference type="AlphaFoldDB" id="A0A1M7DG31"/>
<evidence type="ECO:0000256" key="5">
    <source>
        <dbReference type="ARBA" id="ARBA00022927"/>
    </source>
</evidence>
<dbReference type="HAMAP" id="MF_00237">
    <property type="entry name" value="TatB"/>
    <property type="match status" value="1"/>
</dbReference>
<evidence type="ECO:0000256" key="9">
    <source>
        <dbReference type="HAMAP-Rule" id="MF_00237"/>
    </source>
</evidence>
<evidence type="ECO:0000256" key="7">
    <source>
        <dbReference type="ARBA" id="ARBA00023010"/>
    </source>
</evidence>
<dbReference type="GO" id="GO:0033281">
    <property type="term" value="C:TAT protein transport complex"/>
    <property type="evidence" value="ECO:0007669"/>
    <property type="project" value="UniProtKB-UniRule"/>
</dbReference>
<feature type="transmembrane region" description="Helical" evidence="11">
    <location>
        <begin position="6"/>
        <end position="25"/>
    </location>
</feature>
<comment type="subcellular location">
    <subcellularLocation>
        <location evidence="9">Cell membrane</location>
        <topology evidence="9">Single-pass membrane protein</topology>
    </subcellularLocation>
    <subcellularLocation>
        <location evidence="1">Membrane</location>
        <topology evidence="1">Single-pass membrane protein</topology>
    </subcellularLocation>
</comment>
<comment type="function">
    <text evidence="9">Part of the twin-arginine translocation (Tat) system that transports large folded proteins containing a characteristic twin-arginine motif in their signal peptide across membranes. Together with TatC, TatB is part of a receptor directly interacting with Tat signal peptides. TatB may form an oligomeric binding site that transiently accommodates folded Tat precursor proteins before their translocation.</text>
</comment>
<dbReference type="NCBIfam" id="TIGR01410">
    <property type="entry name" value="tatB"/>
    <property type="match status" value="1"/>
</dbReference>
<sequence length="178" mass="18380">MLDVGWTELLLIGVVALIVIGPKDLPVMFHSLGRIMARARGMAREFTSAMEDAAKASGLDEATKDLRDIKNLTSPRSMGVDALGRAAEKFEKWDPMQPVRNGGKAQPDPAAPRPPAGAIPAASAAASAAPASPTPASTSAPAETAAAPSPAPAAPAPVHDTPEPGTRRLHAVRRSDRS</sequence>
<keyword evidence="6 9" id="KW-1133">Transmembrane helix</keyword>